<evidence type="ECO:0008006" key="3">
    <source>
        <dbReference type="Google" id="ProtNLM"/>
    </source>
</evidence>
<dbReference type="InterPro" id="IPR025401">
    <property type="entry name" value="DUF4374"/>
</dbReference>
<accession>A0ABX0U6P2</accession>
<sequence>MKKQILSIAFIFATVLFSCSKDDNPEPVENTSNLAVSLTSSGGEAPDALLSVDNFINEEISSIGSGIQQPGGVRRLYYQVGKTIISSKYEEGGTAIGYRFVDGELTEIGEVAANSAYRLFGKADETTLIAVEAAKTGLEKRVFNVINTENMGITKRVETSIEEIESENLISWPSGMIVRGDKLFLSYFLVHNENFSTPNSDEARVAVYNYPELTLDKIIRDDRAADIGIYGNFNGLITTENGDIYTYSSSSYASGYSPKPTLNSAILKIKNNETDFDSTYYLDFETISEGNKINFMHYAGNNKVIVRMVTDDSGLWATYAPTSSAPVCKIAIVDLITKTVTEVSEIPLHGGQWSTPATNYNGKVYMNISDSNGAYIYEIDPITATAVKSPRTISTEVRGLFNLN</sequence>
<dbReference type="SUPFAM" id="SSF75011">
    <property type="entry name" value="3-carboxy-cis,cis-mucoante lactonizing enzyme"/>
    <property type="match status" value="1"/>
</dbReference>
<dbReference type="RefSeq" id="WP_167184456.1">
    <property type="nucleotide sequence ID" value="NZ_JAASQL010000001.1"/>
</dbReference>
<dbReference type="PROSITE" id="PS51257">
    <property type="entry name" value="PROKAR_LIPOPROTEIN"/>
    <property type="match status" value="1"/>
</dbReference>
<dbReference type="EMBL" id="JAASQL010000001">
    <property type="protein sequence ID" value="NIJ44457.1"/>
    <property type="molecule type" value="Genomic_DNA"/>
</dbReference>
<reference evidence="1 2" key="1">
    <citation type="submission" date="2020-03" db="EMBL/GenBank/DDBJ databases">
        <title>Genomic Encyclopedia of Type Strains, Phase IV (KMG-IV): sequencing the most valuable type-strain genomes for metagenomic binning, comparative biology and taxonomic classification.</title>
        <authorList>
            <person name="Goeker M."/>
        </authorList>
    </citation>
    <scope>NUCLEOTIDE SEQUENCE [LARGE SCALE GENOMIC DNA]</scope>
    <source>
        <strain evidence="1 2">DSM 101599</strain>
    </source>
</reference>
<comment type="caution">
    <text evidence="1">The sequence shown here is derived from an EMBL/GenBank/DDBJ whole genome shotgun (WGS) entry which is preliminary data.</text>
</comment>
<proteinExistence type="predicted"/>
<evidence type="ECO:0000313" key="1">
    <source>
        <dbReference type="EMBL" id="NIJ44457.1"/>
    </source>
</evidence>
<organism evidence="1 2">
    <name type="scientific">Wenyingzhuangia heitensis</name>
    <dbReference type="NCBI Taxonomy" id="1487859"/>
    <lineage>
        <taxon>Bacteria</taxon>
        <taxon>Pseudomonadati</taxon>
        <taxon>Bacteroidota</taxon>
        <taxon>Flavobacteriia</taxon>
        <taxon>Flavobacteriales</taxon>
        <taxon>Flavobacteriaceae</taxon>
        <taxon>Wenyingzhuangia</taxon>
    </lineage>
</organism>
<gene>
    <name evidence="1" type="ORF">FHR24_000896</name>
</gene>
<evidence type="ECO:0000313" key="2">
    <source>
        <dbReference type="Proteomes" id="UP000745859"/>
    </source>
</evidence>
<dbReference type="Proteomes" id="UP000745859">
    <property type="component" value="Unassembled WGS sequence"/>
</dbReference>
<keyword evidence="2" id="KW-1185">Reference proteome</keyword>
<name>A0ABX0U6P2_9FLAO</name>
<protein>
    <recommendedName>
        <fullName evidence="3">DUF4374 domain-containing protein</fullName>
    </recommendedName>
</protein>
<dbReference type="Pfam" id="PF14298">
    <property type="entry name" value="DUF4374"/>
    <property type="match status" value="1"/>
</dbReference>